<dbReference type="FunFam" id="2.10.70.10:FF:000026">
    <property type="entry name" value="Complement inhibitory factor H"/>
    <property type="match status" value="1"/>
</dbReference>
<evidence type="ECO:0000313" key="11">
    <source>
        <dbReference type="Proteomes" id="UP000472240"/>
    </source>
</evidence>
<dbReference type="PANTHER" id="PTHR45785:SF7">
    <property type="entry name" value="COMPLEMENT FACTOR H"/>
    <property type="match status" value="1"/>
</dbReference>
<reference evidence="10" key="5">
    <citation type="submission" date="2025-09" db="UniProtKB">
        <authorList>
            <consortium name="Ensembl"/>
        </authorList>
    </citation>
    <scope>IDENTIFICATION</scope>
</reference>
<evidence type="ECO:0000256" key="7">
    <source>
        <dbReference type="ARBA" id="ARBA00023180"/>
    </source>
</evidence>
<proteinExistence type="predicted"/>
<dbReference type="SMART" id="SM00032">
    <property type="entry name" value="CCP"/>
    <property type="match status" value="4"/>
</dbReference>
<comment type="caution">
    <text evidence="8">Lacks conserved residue(s) required for the propagation of feature annotation.</text>
</comment>
<feature type="domain" description="Sushi" evidence="9">
    <location>
        <begin position="77"/>
        <end position="134"/>
    </location>
</feature>
<evidence type="ECO:0000256" key="6">
    <source>
        <dbReference type="ARBA" id="ARBA00023157"/>
    </source>
</evidence>
<evidence type="ECO:0000256" key="5">
    <source>
        <dbReference type="ARBA" id="ARBA00022737"/>
    </source>
</evidence>
<dbReference type="Ensembl" id="ENSRFET00010029700.1">
    <property type="protein sequence ID" value="ENSRFEP00010027349.1"/>
    <property type="gene ID" value="ENSRFEG00010018091.1"/>
</dbReference>
<dbReference type="PROSITE" id="PS50923">
    <property type="entry name" value="SUSHI"/>
    <property type="match status" value="2"/>
</dbReference>
<protein>
    <recommendedName>
        <fullName evidence="9">Sushi domain-containing protein</fullName>
    </recommendedName>
</protein>
<evidence type="ECO:0000256" key="1">
    <source>
        <dbReference type="ARBA" id="ARBA00004613"/>
    </source>
</evidence>
<evidence type="ECO:0000259" key="9">
    <source>
        <dbReference type="PROSITE" id="PS50923"/>
    </source>
</evidence>
<keyword evidence="3 8" id="KW-0768">Sushi</keyword>
<dbReference type="GeneTree" id="ENSGT00940000163634"/>
<keyword evidence="4" id="KW-0732">Signal</keyword>
<keyword evidence="7" id="KW-0325">Glycoprotein</keyword>
<sequence length="283" mass="32846">DILTYSIVLVSIQSCDFPEIKYGSLYNEKIYKPDFPVAVGNWYYYSCNDSFVTHSESYWHYVTCTGEGWSPPVPCRRKCIFKSVENGFSPYRERIYYQGDSAKVECHPGYSLPNQQISMTCTENDWFPPPTCIPVKSKEKCGSPPPIQNGDITTFPLAEYAPGSSVEYECQFLYELQGNKQITCGDGEWSDHQNSENLWKMYLMFYVHFILPSDACVISEEIMEKHNIQLKGTHEKQFYYRTEDIVKFMCKAGYREQSPPSAFQARCREGKVEYPTCVRRQIE</sequence>
<dbReference type="GO" id="GO:0005615">
    <property type="term" value="C:extracellular space"/>
    <property type="evidence" value="ECO:0007669"/>
    <property type="project" value="TreeGrafter"/>
</dbReference>
<dbReference type="InterPro" id="IPR035976">
    <property type="entry name" value="Sushi/SCR/CCP_sf"/>
</dbReference>
<feature type="disulfide bond" evidence="8">
    <location>
        <begin position="141"/>
        <end position="184"/>
    </location>
</feature>
<dbReference type="GO" id="GO:0006956">
    <property type="term" value="P:complement activation"/>
    <property type="evidence" value="ECO:0007669"/>
    <property type="project" value="TreeGrafter"/>
</dbReference>
<reference evidence="11" key="3">
    <citation type="submission" date="2018-12" db="EMBL/GenBank/DDBJ databases">
        <title>G10K-VGP greater horseshoe bat female genome, primary haplotype.</title>
        <authorList>
            <person name="Teeling E."/>
            <person name="Myers G."/>
            <person name="Vernes S."/>
            <person name="Pippel M."/>
            <person name="Winkler S."/>
            <person name="Fedrigo O."/>
            <person name="Rhie A."/>
            <person name="Koren S."/>
            <person name="Phillippy A."/>
            <person name="Lewin H."/>
            <person name="Damas J."/>
            <person name="Howe K."/>
            <person name="Mountcastle J."/>
            <person name="Jarvis E.D."/>
        </authorList>
    </citation>
    <scope>NUCLEOTIDE SEQUENCE [LARGE SCALE GENOMIC DNA]</scope>
</reference>
<evidence type="ECO:0000256" key="4">
    <source>
        <dbReference type="ARBA" id="ARBA00022729"/>
    </source>
</evidence>
<reference evidence="10" key="4">
    <citation type="submission" date="2025-08" db="UniProtKB">
        <authorList>
            <consortium name="Ensembl"/>
        </authorList>
    </citation>
    <scope>IDENTIFICATION</scope>
</reference>
<reference evidence="10 11" key="1">
    <citation type="journal article" date="2015" name="Annu Rev Anim Biosci">
        <title>The Genome 10K Project: a way forward.</title>
        <authorList>
            <person name="Koepfli K.P."/>
            <person name="Paten B."/>
            <person name="O'Brien S.J."/>
            <person name="Koepfli K.P."/>
            <person name="Paten B."/>
            <person name="Antunes A."/>
            <person name="Belov K."/>
            <person name="Bustamante C."/>
            <person name="Castoe T.A."/>
            <person name="Clawson H."/>
            <person name="Crawford A.J."/>
            <person name="Diekhans M."/>
            <person name="Distel D."/>
            <person name="Durbin R."/>
            <person name="Earl D."/>
            <person name="Fujita M.K."/>
            <person name="Gamble T."/>
            <person name="Georges A."/>
            <person name="Gemmell N."/>
            <person name="Gilbert M.T."/>
            <person name="Graves J.M."/>
            <person name="Green R.E."/>
            <person name="Hickey G."/>
            <person name="Jarvis E.D."/>
            <person name="Johnson W."/>
            <person name="Komissarov A."/>
            <person name="Korf I."/>
            <person name="Kuhn R."/>
            <person name="Larkin D.M."/>
            <person name="Lewin H."/>
            <person name="Lopez J.V."/>
            <person name="Ma J."/>
            <person name="Marques-Bonet T."/>
            <person name="Miller W."/>
            <person name="Murphy R."/>
            <person name="Pevzner P."/>
            <person name="Shapiro B."/>
            <person name="Steiner C."/>
            <person name="Tamazian G."/>
            <person name="Venkatesh B."/>
            <person name="Wang J."/>
            <person name="Wayne R."/>
            <person name="Wiley E."/>
            <person name="Yang H."/>
            <person name="Zhang G."/>
            <person name="Haussler D."/>
            <person name="Ryder O."/>
            <person name="O'Brien S.J."/>
        </authorList>
    </citation>
    <scope>NUCLEOTIDE SEQUENCE</scope>
</reference>
<comment type="subcellular location">
    <subcellularLocation>
        <location evidence="1">Secreted</location>
    </subcellularLocation>
</comment>
<keyword evidence="5" id="KW-0677">Repeat</keyword>
<dbReference type="FunFam" id="2.10.70.10:FF:000060">
    <property type="entry name" value="Complement inhibitory factor H"/>
    <property type="match status" value="1"/>
</dbReference>
<dbReference type="Proteomes" id="UP000472240">
    <property type="component" value="Chromosome 27"/>
</dbReference>
<dbReference type="InterPro" id="IPR000436">
    <property type="entry name" value="Sushi_SCR_CCP_dom"/>
</dbReference>
<dbReference type="SUPFAM" id="SSF57535">
    <property type="entry name" value="Complement control module/SCR domain"/>
    <property type="match status" value="3"/>
</dbReference>
<keyword evidence="2" id="KW-0964">Secreted</keyword>
<dbReference type="Gene3D" id="2.10.70.10">
    <property type="entry name" value="Complement Module, domain 1"/>
    <property type="match status" value="4"/>
</dbReference>
<dbReference type="GO" id="GO:0001851">
    <property type="term" value="F:complement component C3b binding"/>
    <property type="evidence" value="ECO:0007669"/>
    <property type="project" value="TreeGrafter"/>
</dbReference>
<dbReference type="CDD" id="cd00033">
    <property type="entry name" value="CCP"/>
    <property type="match status" value="2"/>
</dbReference>
<accession>A0A671FUE6</accession>
<dbReference type="PANTHER" id="PTHR45785">
    <property type="entry name" value="COMPLEMENT FACTOR H-RELATED"/>
    <property type="match status" value="1"/>
</dbReference>
<organism evidence="10 11">
    <name type="scientific">Rhinolophus ferrumequinum</name>
    <name type="common">Greater horseshoe bat</name>
    <dbReference type="NCBI Taxonomy" id="59479"/>
    <lineage>
        <taxon>Eukaryota</taxon>
        <taxon>Metazoa</taxon>
        <taxon>Chordata</taxon>
        <taxon>Craniata</taxon>
        <taxon>Vertebrata</taxon>
        <taxon>Euteleostomi</taxon>
        <taxon>Mammalia</taxon>
        <taxon>Eutheria</taxon>
        <taxon>Laurasiatheria</taxon>
        <taxon>Chiroptera</taxon>
        <taxon>Yinpterochiroptera</taxon>
        <taxon>Rhinolophoidea</taxon>
        <taxon>Rhinolophidae</taxon>
        <taxon>Rhinolophinae</taxon>
        <taxon>Rhinolophus</taxon>
    </lineage>
</organism>
<evidence type="ECO:0000256" key="3">
    <source>
        <dbReference type="ARBA" id="ARBA00022659"/>
    </source>
</evidence>
<name>A0A671FUE6_RHIFE</name>
<feature type="domain" description="Sushi" evidence="9">
    <location>
        <begin position="139"/>
        <end position="198"/>
    </location>
</feature>
<dbReference type="FunFam" id="2.10.70.10:FF:000054">
    <property type="entry name" value="Complement inhibitory factor H"/>
    <property type="match status" value="1"/>
</dbReference>
<evidence type="ECO:0000313" key="10">
    <source>
        <dbReference type="Ensembl" id="ENSRFEP00010027349.1"/>
    </source>
</evidence>
<dbReference type="AlphaFoldDB" id="A0A671FUE6"/>
<evidence type="ECO:0000256" key="2">
    <source>
        <dbReference type="ARBA" id="ARBA00022525"/>
    </source>
</evidence>
<dbReference type="Pfam" id="PF00084">
    <property type="entry name" value="Sushi"/>
    <property type="match status" value="3"/>
</dbReference>
<reference evidence="10 11" key="2">
    <citation type="journal article" date="2018" name="Annu Rev Anim Biosci">
        <title>Bat Biology, Genomes, and the Bat1K Project: To Generate Chromosome-Level Genomes for All Living Bat Species.</title>
        <authorList>
            <person name="Teeling E.C."/>
            <person name="Vernes S.C."/>
            <person name="Davalos L.M."/>
            <person name="Ray D.A."/>
            <person name="Gilbert M.T.P."/>
            <person name="Myers E."/>
        </authorList>
    </citation>
    <scope>NUCLEOTIDE SEQUENCE</scope>
</reference>
<dbReference type="InterPro" id="IPR051503">
    <property type="entry name" value="ComplSys_Reg/VirEntry_Med"/>
</dbReference>
<evidence type="ECO:0000256" key="8">
    <source>
        <dbReference type="PROSITE-ProRule" id="PRU00302"/>
    </source>
</evidence>
<keyword evidence="6 8" id="KW-1015">Disulfide bond</keyword>
<keyword evidence="11" id="KW-1185">Reference proteome</keyword>